<proteinExistence type="predicted"/>
<dbReference type="InParanoid" id="A0A2P6MVW6"/>
<name>A0A2P6MVW6_9EUKA</name>
<dbReference type="Gene3D" id="2.160.20.10">
    <property type="entry name" value="Single-stranded right-handed beta-helix, Pectin lyase-like"/>
    <property type="match status" value="2"/>
</dbReference>
<gene>
    <name evidence="3" type="ORF">PROFUN_15176</name>
</gene>
<evidence type="ECO:0000313" key="3">
    <source>
        <dbReference type="EMBL" id="PRP75858.1"/>
    </source>
</evidence>
<dbReference type="Pfam" id="PF12708">
    <property type="entry name" value="Pect-lyase_RHGA_epim"/>
    <property type="match status" value="1"/>
</dbReference>
<evidence type="ECO:0000256" key="1">
    <source>
        <dbReference type="SAM" id="MobiDB-lite"/>
    </source>
</evidence>
<dbReference type="STRING" id="1890364.A0A2P6MVW6"/>
<feature type="region of interest" description="Disordered" evidence="1">
    <location>
        <begin position="356"/>
        <end position="390"/>
    </location>
</feature>
<feature type="compositionally biased region" description="Basic and acidic residues" evidence="1">
    <location>
        <begin position="367"/>
        <end position="387"/>
    </location>
</feature>
<feature type="compositionally biased region" description="Low complexity" evidence="1">
    <location>
        <begin position="411"/>
        <end position="421"/>
    </location>
</feature>
<evidence type="ECO:0000313" key="4">
    <source>
        <dbReference type="Proteomes" id="UP000241769"/>
    </source>
</evidence>
<dbReference type="OrthoDB" id="1046782at2759"/>
<reference evidence="3 4" key="1">
    <citation type="journal article" date="2018" name="Genome Biol. Evol.">
        <title>Multiple Roots of Fruiting Body Formation in Amoebozoa.</title>
        <authorList>
            <person name="Hillmann F."/>
            <person name="Forbes G."/>
            <person name="Novohradska S."/>
            <person name="Ferling I."/>
            <person name="Riege K."/>
            <person name="Groth M."/>
            <person name="Westermann M."/>
            <person name="Marz M."/>
            <person name="Spaller T."/>
            <person name="Winckler T."/>
            <person name="Schaap P."/>
            <person name="Glockner G."/>
        </authorList>
    </citation>
    <scope>NUCLEOTIDE SEQUENCE [LARGE SCALE GENOMIC DNA]</scope>
    <source>
        <strain evidence="3 4">Jena</strain>
    </source>
</reference>
<protein>
    <submittedName>
        <fullName evidence="3">Exo-beta-1,3-glucanase</fullName>
    </submittedName>
</protein>
<dbReference type="InterPro" id="IPR024535">
    <property type="entry name" value="RHGA/B-epi-like_pectate_lyase"/>
</dbReference>
<feature type="compositionally biased region" description="Basic and acidic residues" evidence="1">
    <location>
        <begin position="427"/>
        <end position="439"/>
    </location>
</feature>
<evidence type="ECO:0000259" key="2">
    <source>
        <dbReference type="Pfam" id="PF12708"/>
    </source>
</evidence>
<dbReference type="Proteomes" id="UP000241769">
    <property type="component" value="Unassembled WGS sequence"/>
</dbReference>
<feature type="domain" description="Rhamnogalacturonase A/B/Epimerase-like pectate lyase" evidence="2">
    <location>
        <begin position="85"/>
        <end position="156"/>
    </location>
</feature>
<accession>A0A2P6MVW6</accession>
<keyword evidence="4" id="KW-1185">Reference proteome</keyword>
<dbReference type="EMBL" id="MDYQ01000359">
    <property type="protein sequence ID" value="PRP75858.1"/>
    <property type="molecule type" value="Genomic_DNA"/>
</dbReference>
<sequence length="449" mass="49192">MALTHLQHSHVPTNNMALTHLQVTKTSFLDSEMMIGLMLSSFSAYDTAAINSAIPAYGRYGQGCDPSTICPALVYFPKGTYRVSNTNHQGIWMENGSSSFFSDLVFYGGKFGMWVGNQQITTRNLTFINSQTAIYMKWSWIWTFKSVYISGAKIGCDMSSSGNLGQVGSVTLDNVRFSNVQTAVANPSSGTIWAGKPSIILTVDSWLQGYLVTASIQICSGSGYDSDIVKVTYSHKIVNTKKIKEGKAPGEKAFVNKPKLLLPFDLQHDGYLIIDLGIIFVGSVKVTYSHKIVNTKKIKEGKAPGEPAPPALVKAFVNKPKLLLPFDLQHDGYLIIDLGIIFKATLEPHQDLEGYIASPTQQGRGGDFGESRLAEQDSEASMKDSMSHQRSPANNRWISFLSKCVFEVDSSTSGGRSRLGLNCSPSEEQKPTSDREKILRIGGSEINLR</sequence>
<comment type="caution">
    <text evidence="3">The sequence shown here is derived from an EMBL/GenBank/DDBJ whole genome shotgun (WGS) entry which is preliminary data.</text>
</comment>
<feature type="region of interest" description="Disordered" evidence="1">
    <location>
        <begin position="411"/>
        <end position="449"/>
    </location>
</feature>
<dbReference type="InterPro" id="IPR012334">
    <property type="entry name" value="Pectin_lyas_fold"/>
</dbReference>
<dbReference type="AlphaFoldDB" id="A0A2P6MVW6"/>
<dbReference type="InterPro" id="IPR011050">
    <property type="entry name" value="Pectin_lyase_fold/virulence"/>
</dbReference>
<dbReference type="SUPFAM" id="SSF51126">
    <property type="entry name" value="Pectin lyase-like"/>
    <property type="match status" value="1"/>
</dbReference>
<organism evidence="3 4">
    <name type="scientific">Planoprotostelium fungivorum</name>
    <dbReference type="NCBI Taxonomy" id="1890364"/>
    <lineage>
        <taxon>Eukaryota</taxon>
        <taxon>Amoebozoa</taxon>
        <taxon>Evosea</taxon>
        <taxon>Variosea</taxon>
        <taxon>Cavosteliida</taxon>
        <taxon>Cavosteliaceae</taxon>
        <taxon>Planoprotostelium</taxon>
    </lineage>
</organism>